<comment type="caution">
    <text evidence="9">The sequence shown here is derived from an EMBL/GenBank/DDBJ whole genome shotgun (WGS) entry which is preliminary data.</text>
</comment>
<dbReference type="CDD" id="cd00495">
    <property type="entry name" value="Ribosomal_L25_TL5_CTC"/>
    <property type="match status" value="1"/>
</dbReference>
<dbReference type="Pfam" id="PF01386">
    <property type="entry name" value="Ribosomal_L25p"/>
    <property type="match status" value="1"/>
</dbReference>
<gene>
    <name evidence="5" type="primary">rplY</name>
    <name evidence="5" type="synonym">ctc</name>
    <name evidence="9" type="ORF">UT11_C0002G0005</name>
</gene>
<dbReference type="EMBL" id="LBVO01000002">
    <property type="protein sequence ID" value="KKQ90601.1"/>
    <property type="molecule type" value="Genomic_DNA"/>
</dbReference>
<dbReference type="Pfam" id="PF14693">
    <property type="entry name" value="Ribosomal_TL5_C"/>
    <property type="match status" value="1"/>
</dbReference>
<feature type="compositionally biased region" description="Basic and acidic residues" evidence="6">
    <location>
        <begin position="224"/>
        <end position="234"/>
    </location>
</feature>
<dbReference type="GO" id="GO:0022625">
    <property type="term" value="C:cytosolic large ribosomal subunit"/>
    <property type="evidence" value="ECO:0007669"/>
    <property type="project" value="TreeGrafter"/>
</dbReference>
<dbReference type="GO" id="GO:0008097">
    <property type="term" value="F:5S rRNA binding"/>
    <property type="evidence" value="ECO:0007669"/>
    <property type="project" value="InterPro"/>
</dbReference>
<feature type="compositionally biased region" description="Basic and acidic residues" evidence="6">
    <location>
        <begin position="181"/>
        <end position="217"/>
    </location>
</feature>
<evidence type="ECO:0000259" key="7">
    <source>
        <dbReference type="Pfam" id="PF01386"/>
    </source>
</evidence>
<dbReference type="InterPro" id="IPR020930">
    <property type="entry name" value="Ribosomal_uL5_bac-type"/>
</dbReference>
<evidence type="ECO:0000256" key="1">
    <source>
        <dbReference type="ARBA" id="ARBA00022730"/>
    </source>
</evidence>
<evidence type="ECO:0000256" key="2">
    <source>
        <dbReference type="ARBA" id="ARBA00022884"/>
    </source>
</evidence>
<dbReference type="GO" id="GO:0006412">
    <property type="term" value="P:translation"/>
    <property type="evidence" value="ECO:0007669"/>
    <property type="project" value="UniProtKB-UniRule"/>
</dbReference>
<sequence length="234" mass="25630">MSNERIPLKATIRTVKGKQVKNLRIANQLPAVIYGKDQESQLITLDQLEFSKVIEQTGETGLIEVDIGKAKIPCIVRDQQVSPVKNHVLHVDFFAVDLKEKIEADIPLIFIGQSAAVVDEDGTLIEVKSEIHVEALPTDLVHEIEVDISSLKTFEDALTIADIKVPAGITILDSSEDTIAKVEPPRSEEELAALEEKPAETEAEAIEKVESETKEGTAETPAEAEAKKSEDKSE</sequence>
<dbReference type="InterPro" id="IPR037121">
    <property type="entry name" value="Ribosomal_bL25_C"/>
</dbReference>
<evidence type="ECO:0000313" key="10">
    <source>
        <dbReference type="Proteomes" id="UP000033934"/>
    </source>
</evidence>
<dbReference type="HAMAP" id="MF_01334">
    <property type="entry name" value="Ribosomal_bL25_CTC"/>
    <property type="match status" value="1"/>
</dbReference>
<keyword evidence="4 5" id="KW-0687">Ribonucleoprotein</keyword>
<feature type="domain" description="Large ribosomal subunit protein bL25 L25" evidence="7">
    <location>
        <begin position="8"/>
        <end position="93"/>
    </location>
</feature>
<dbReference type="InterPro" id="IPR020056">
    <property type="entry name" value="Rbsml_bL25/Gln-tRNA_synth_N"/>
</dbReference>
<dbReference type="NCBIfam" id="TIGR00731">
    <property type="entry name" value="bL25_bact_ctc"/>
    <property type="match status" value="1"/>
</dbReference>
<comment type="similarity">
    <text evidence="5">Belongs to the bacterial ribosomal protein bL25 family. CTC subfamily.</text>
</comment>
<dbReference type="InterPro" id="IPR011035">
    <property type="entry name" value="Ribosomal_bL25/Gln-tRNA_synth"/>
</dbReference>
<keyword evidence="2 5" id="KW-0694">RNA-binding</keyword>
<evidence type="ECO:0000256" key="6">
    <source>
        <dbReference type="SAM" id="MobiDB-lite"/>
    </source>
</evidence>
<feature type="domain" description="Large ribosomal subunit protein bL25 beta" evidence="8">
    <location>
        <begin position="101"/>
        <end position="186"/>
    </location>
</feature>
<dbReference type="SUPFAM" id="SSF50715">
    <property type="entry name" value="Ribosomal protein L25-like"/>
    <property type="match status" value="1"/>
</dbReference>
<dbReference type="InterPro" id="IPR029751">
    <property type="entry name" value="Ribosomal_L25_dom"/>
</dbReference>
<comment type="function">
    <text evidence="5">This is one of the proteins that binds to the 5S RNA in the ribosome where it forms part of the central protuberance.</text>
</comment>
<name>A0A0G0PMV3_9BACT</name>
<dbReference type="Gene3D" id="2.170.120.20">
    <property type="entry name" value="Ribosomal protein L25, beta domain"/>
    <property type="match status" value="1"/>
</dbReference>
<evidence type="ECO:0000313" key="9">
    <source>
        <dbReference type="EMBL" id="KKQ90601.1"/>
    </source>
</evidence>
<feature type="region of interest" description="Disordered" evidence="6">
    <location>
        <begin position="181"/>
        <end position="234"/>
    </location>
</feature>
<keyword evidence="1 5" id="KW-0699">rRNA-binding</keyword>
<dbReference type="Gene3D" id="2.40.240.10">
    <property type="entry name" value="Ribosomal Protein L25, Chain P"/>
    <property type="match status" value="1"/>
</dbReference>
<evidence type="ECO:0000256" key="4">
    <source>
        <dbReference type="ARBA" id="ARBA00023274"/>
    </source>
</evidence>
<dbReference type="PANTHER" id="PTHR33284">
    <property type="entry name" value="RIBOSOMAL PROTEIN L25/GLN-TRNA SYNTHETASE, ANTI-CODON-BINDING DOMAIN-CONTAINING PROTEIN"/>
    <property type="match status" value="1"/>
</dbReference>
<dbReference type="Proteomes" id="UP000033934">
    <property type="component" value="Unassembled WGS sequence"/>
</dbReference>
<reference evidence="9 10" key="1">
    <citation type="journal article" date="2015" name="Nature">
        <title>rRNA introns, odd ribosomes, and small enigmatic genomes across a large radiation of phyla.</title>
        <authorList>
            <person name="Brown C.T."/>
            <person name="Hug L.A."/>
            <person name="Thomas B.C."/>
            <person name="Sharon I."/>
            <person name="Castelle C.J."/>
            <person name="Singh A."/>
            <person name="Wilkins M.J."/>
            <person name="Williams K.H."/>
            <person name="Banfield J.F."/>
        </authorList>
    </citation>
    <scope>NUCLEOTIDE SEQUENCE [LARGE SCALE GENOMIC DNA]</scope>
</reference>
<evidence type="ECO:0000259" key="8">
    <source>
        <dbReference type="Pfam" id="PF14693"/>
    </source>
</evidence>
<evidence type="ECO:0000256" key="3">
    <source>
        <dbReference type="ARBA" id="ARBA00022980"/>
    </source>
</evidence>
<protein>
    <recommendedName>
        <fullName evidence="5">Large ribosomal subunit protein bL25</fullName>
    </recommendedName>
    <alternativeName>
        <fullName evidence="5">General stress protein CTC</fullName>
    </alternativeName>
</protein>
<evidence type="ECO:0000256" key="5">
    <source>
        <dbReference type="HAMAP-Rule" id="MF_01334"/>
    </source>
</evidence>
<dbReference type="GO" id="GO:0003735">
    <property type="term" value="F:structural constituent of ribosome"/>
    <property type="evidence" value="ECO:0007669"/>
    <property type="project" value="InterPro"/>
</dbReference>
<dbReference type="InterPro" id="IPR020057">
    <property type="entry name" value="Ribosomal_bL25_b-dom"/>
</dbReference>
<dbReference type="PANTHER" id="PTHR33284:SF1">
    <property type="entry name" value="RIBOSOMAL PROTEIN L25_GLN-TRNA SYNTHETASE, ANTI-CODON-BINDING DOMAIN-CONTAINING PROTEIN"/>
    <property type="match status" value="1"/>
</dbReference>
<proteinExistence type="inferred from homology"/>
<accession>A0A0G0PMV3</accession>
<organism evidence="9 10">
    <name type="scientific">Berkelbacteria bacterium GW2011_GWA2_38_9</name>
    <dbReference type="NCBI Taxonomy" id="1618334"/>
    <lineage>
        <taxon>Bacteria</taxon>
        <taxon>Candidatus Berkelbacteria</taxon>
    </lineage>
</organism>
<dbReference type="InterPro" id="IPR001021">
    <property type="entry name" value="Ribosomal_bL25_long"/>
</dbReference>
<keyword evidence="3 5" id="KW-0689">Ribosomal protein</keyword>
<comment type="subunit">
    <text evidence="5">Part of the 50S ribosomal subunit; part of the 5S rRNA/L5/L18/L25 subcomplex. Contacts the 5S rRNA. Binds to the 5S rRNA independently of L5 and L18.</text>
</comment>
<dbReference type="AlphaFoldDB" id="A0A0G0PMV3"/>